<keyword evidence="1" id="KW-0472">Membrane</keyword>
<dbReference type="Proteomes" id="UP000001822">
    <property type="component" value="Chromosome"/>
</dbReference>
<dbReference type="AlphaFoldDB" id="A0A6N4SW75"/>
<dbReference type="EMBL" id="CP000383">
    <property type="protein sequence ID" value="ABG60545.1"/>
    <property type="molecule type" value="Genomic_DNA"/>
</dbReference>
<evidence type="ECO:0008006" key="4">
    <source>
        <dbReference type="Google" id="ProtNLM"/>
    </source>
</evidence>
<keyword evidence="3" id="KW-1185">Reference proteome</keyword>
<dbReference type="OrthoDB" id="1132160at2"/>
<evidence type="ECO:0000313" key="3">
    <source>
        <dbReference type="Proteomes" id="UP000001822"/>
    </source>
</evidence>
<feature type="transmembrane region" description="Helical" evidence="1">
    <location>
        <begin position="116"/>
        <end position="133"/>
    </location>
</feature>
<name>A0A6N4SW75_CYTH3</name>
<organism evidence="2 3">
    <name type="scientific">Cytophaga hutchinsonii (strain ATCC 33406 / DSM 1761 / CIP 103989 / NBRC 15051 / NCIMB 9469 / D465)</name>
    <dbReference type="NCBI Taxonomy" id="269798"/>
    <lineage>
        <taxon>Bacteria</taxon>
        <taxon>Pseudomonadati</taxon>
        <taxon>Bacteroidota</taxon>
        <taxon>Cytophagia</taxon>
        <taxon>Cytophagales</taxon>
        <taxon>Cytophagaceae</taxon>
        <taxon>Cytophaga</taxon>
    </lineage>
</organism>
<sequence>MNVTDIIKQFVQALLIYLLQVLVFRTTALWDVAACFIYIGFIIQLPFYLPRLALLFITFAYTFAIDIFFNTPGVHTSAALLIMYVRPSVVRLLSPQGGYDSFESVNIFNMGIQWHAIYAFILILIHTTVVFLIESLGSTHFGVTFLKIISTTMLTLIAVILYQFLFLYRHNSR</sequence>
<dbReference type="RefSeq" id="WP_011586653.1">
    <property type="nucleotide sequence ID" value="NC_008255.1"/>
</dbReference>
<protein>
    <recommendedName>
        <fullName evidence="4">Rod shape-determining protein MreD</fullName>
    </recommendedName>
</protein>
<feature type="transmembrane region" description="Helical" evidence="1">
    <location>
        <begin position="36"/>
        <end position="61"/>
    </location>
</feature>
<evidence type="ECO:0000256" key="1">
    <source>
        <dbReference type="SAM" id="Phobius"/>
    </source>
</evidence>
<keyword evidence="1" id="KW-1133">Transmembrane helix</keyword>
<proteinExistence type="predicted"/>
<accession>A0A6N4SW75</accession>
<dbReference type="KEGG" id="chu:CHU_3306"/>
<gene>
    <name evidence="2" type="ordered locus">CHU_3306</name>
</gene>
<evidence type="ECO:0000313" key="2">
    <source>
        <dbReference type="EMBL" id="ABG60545.1"/>
    </source>
</evidence>
<reference evidence="2 3" key="1">
    <citation type="journal article" date="2007" name="Appl. Environ. Microbiol.">
        <title>Genome sequence of the cellulolytic gliding bacterium Cytophaga hutchinsonii.</title>
        <authorList>
            <person name="Xie G."/>
            <person name="Bruce D.C."/>
            <person name="Challacombe J.F."/>
            <person name="Chertkov O."/>
            <person name="Detter J.C."/>
            <person name="Gilna P."/>
            <person name="Han C.S."/>
            <person name="Lucas S."/>
            <person name="Misra M."/>
            <person name="Myers G.L."/>
            <person name="Richardson P."/>
            <person name="Tapia R."/>
            <person name="Thayer N."/>
            <person name="Thompson L.S."/>
            <person name="Brettin T.S."/>
            <person name="Henrissat B."/>
            <person name="Wilson D.B."/>
            <person name="McBride M.J."/>
        </authorList>
    </citation>
    <scope>NUCLEOTIDE SEQUENCE [LARGE SCALE GENOMIC DNA]</scope>
    <source>
        <strain evidence="3">ATCC 33406 / DSM 1761 / CIP 103989 / NBRC 15051 / NCIMB 9469 / D465</strain>
    </source>
</reference>
<keyword evidence="1" id="KW-0812">Transmembrane</keyword>
<feature type="transmembrane region" description="Helical" evidence="1">
    <location>
        <begin position="145"/>
        <end position="168"/>
    </location>
</feature>